<feature type="domain" description="Integrase catalytic" evidence="1">
    <location>
        <begin position="92"/>
        <end position="266"/>
    </location>
</feature>
<evidence type="ECO:0000313" key="2">
    <source>
        <dbReference type="EMBL" id="GAA1950038.1"/>
    </source>
</evidence>
<reference evidence="2 3" key="1">
    <citation type="journal article" date="2019" name="Int. J. Syst. Evol. Microbiol.">
        <title>The Global Catalogue of Microorganisms (GCM) 10K type strain sequencing project: providing services to taxonomists for standard genome sequencing and annotation.</title>
        <authorList>
            <consortium name="The Broad Institute Genomics Platform"/>
            <consortium name="The Broad Institute Genome Sequencing Center for Infectious Disease"/>
            <person name="Wu L."/>
            <person name="Ma J."/>
        </authorList>
    </citation>
    <scope>NUCLEOTIDE SEQUENCE [LARGE SCALE GENOMIC DNA]</scope>
    <source>
        <strain evidence="2 3">JCM 16013</strain>
    </source>
</reference>
<dbReference type="InterPro" id="IPR001584">
    <property type="entry name" value="Integrase_cat-core"/>
</dbReference>
<organism evidence="2 3">
    <name type="scientific">Catenulispora subtropica</name>
    <dbReference type="NCBI Taxonomy" id="450798"/>
    <lineage>
        <taxon>Bacteria</taxon>
        <taxon>Bacillati</taxon>
        <taxon>Actinomycetota</taxon>
        <taxon>Actinomycetes</taxon>
        <taxon>Catenulisporales</taxon>
        <taxon>Catenulisporaceae</taxon>
        <taxon>Catenulispora</taxon>
    </lineage>
</organism>
<sequence length="291" mass="33225">MPRLRLIVTPATLLRWHRDLLRRRWARRSRRRAGRPPTHRNIKALVLRMARENPGWGYRRIHGELAGPGIKIAASTVWEILKAAGVEPAPTRDAGPSWAAFLRSQAEAIIACDFVVVDLLDGSKAYVLAVTEHAARRVRVLGATFHPTADWVTQQARNVLMDLDDAGARAKYLIHDRDASFGAAFDAVFTAAGIDVIRTGIRAPRQNAIMERWFRSLSAELTDRTLIWNLEHLLRLLREYEDHYNGHRPHRSLDQAAPMRLRPDNVVDLEEFRVRRRDRAGGLLHEYQQVA</sequence>
<accession>A0ABN2QD80</accession>
<dbReference type="InterPro" id="IPR012337">
    <property type="entry name" value="RNaseH-like_sf"/>
</dbReference>
<gene>
    <name evidence="2" type="ORF">GCM10009838_01400</name>
</gene>
<dbReference type="PROSITE" id="PS50994">
    <property type="entry name" value="INTEGRASE"/>
    <property type="match status" value="1"/>
</dbReference>
<keyword evidence="3" id="KW-1185">Reference proteome</keyword>
<dbReference type="InterPro" id="IPR036397">
    <property type="entry name" value="RNaseH_sf"/>
</dbReference>
<dbReference type="Gene3D" id="3.30.420.10">
    <property type="entry name" value="Ribonuclease H-like superfamily/Ribonuclease H"/>
    <property type="match status" value="1"/>
</dbReference>
<proteinExistence type="predicted"/>
<dbReference type="Pfam" id="PF13683">
    <property type="entry name" value="rve_3"/>
    <property type="match status" value="1"/>
</dbReference>
<evidence type="ECO:0000259" key="1">
    <source>
        <dbReference type="PROSITE" id="PS50994"/>
    </source>
</evidence>
<name>A0ABN2QD80_9ACTN</name>
<comment type="caution">
    <text evidence="2">The sequence shown here is derived from an EMBL/GenBank/DDBJ whole genome shotgun (WGS) entry which is preliminary data.</text>
</comment>
<dbReference type="Proteomes" id="UP001499854">
    <property type="component" value="Unassembled WGS sequence"/>
</dbReference>
<dbReference type="SUPFAM" id="SSF53098">
    <property type="entry name" value="Ribonuclease H-like"/>
    <property type="match status" value="1"/>
</dbReference>
<evidence type="ECO:0000313" key="3">
    <source>
        <dbReference type="Proteomes" id="UP001499854"/>
    </source>
</evidence>
<protein>
    <submittedName>
        <fullName evidence="2">Integrase core domain-containing protein</fullName>
    </submittedName>
</protein>
<dbReference type="EMBL" id="BAAAQM010000001">
    <property type="protein sequence ID" value="GAA1950038.1"/>
    <property type="molecule type" value="Genomic_DNA"/>
</dbReference>